<feature type="transmembrane region" description="Helical" evidence="7">
    <location>
        <begin position="184"/>
        <end position="205"/>
    </location>
</feature>
<evidence type="ECO:0000256" key="5">
    <source>
        <dbReference type="ARBA" id="ARBA00023136"/>
    </source>
</evidence>
<keyword evidence="5 7" id="KW-0472">Membrane</keyword>
<evidence type="ECO:0000313" key="9">
    <source>
        <dbReference type="Proteomes" id="UP000751190"/>
    </source>
</evidence>
<comment type="subcellular location">
    <subcellularLocation>
        <location evidence="1">Membrane</location>
        <topology evidence="1">Multi-pass membrane protein</topology>
    </subcellularLocation>
</comment>
<feature type="transmembrane region" description="Helical" evidence="7">
    <location>
        <begin position="440"/>
        <end position="461"/>
    </location>
</feature>
<feature type="transmembrane region" description="Helical" evidence="7">
    <location>
        <begin position="86"/>
        <end position="104"/>
    </location>
</feature>
<dbReference type="Gene3D" id="1.20.1250.20">
    <property type="entry name" value="MFS general substrate transporter like domains"/>
    <property type="match status" value="2"/>
</dbReference>
<keyword evidence="3 7" id="KW-0812">Transmembrane</keyword>
<dbReference type="InterPro" id="IPR036259">
    <property type="entry name" value="MFS_trans_sf"/>
</dbReference>
<feature type="transmembrane region" description="Helical" evidence="7">
    <location>
        <begin position="12"/>
        <end position="34"/>
    </location>
</feature>
<organism evidence="8 9">
    <name type="scientific">Diacronema lutheri</name>
    <name type="common">Unicellular marine alga</name>
    <name type="synonym">Monochrysis lutheri</name>
    <dbReference type="NCBI Taxonomy" id="2081491"/>
    <lineage>
        <taxon>Eukaryota</taxon>
        <taxon>Haptista</taxon>
        <taxon>Haptophyta</taxon>
        <taxon>Pavlovophyceae</taxon>
        <taxon>Pavlovales</taxon>
        <taxon>Pavlovaceae</taxon>
        <taxon>Diacronema</taxon>
    </lineage>
</organism>
<evidence type="ECO:0000256" key="1">
    <source>
        <dbReference type="ARBA" id="ARBA00004141"/>
    </source>
</evidence>
<dbReference type="InterPro" id="IPR011701">
    <property type="entry name" value="MFS"/>
</dbReference>
<feature type="compositionally biased region" description="Low complexity" evidence="6">
    <location>
        <begin position="252"/>
        <end position="264"/>
    </location>
</feature>
<feature type="transmembrane region" description="Helical" evidence="7">
    <location>
        <begin position="54"/>
        <end position="74"/>
    </location>
</feature>
<dbReference type="AlphaFoldDB" id="A0A8J5XT98"/>
<evidence type="ECO:0000256" key="7">
    <source>
        <dbReference type="SAM" id="Phobius"/>
    </source>
</evidence>
<dbReference type="PANTHER" id="PTHR23506:SF26">
    <property type="entry name" value="MFS-TYPE TRANSPORTER SLC18B1"/>
    <property type="match status" value="1"/>
</dbReference>
<evidence type="ECO:0008006" key="10">
    <source>
        <dbReference type="Google" id="ProtNLM"/>
    </source>
</evidence>
<name>A0A8J5XT98_DIALT</name>
<protein>
    <recommendedName>
        <fullName evidence="10">Major facilitator superfamily (MFS) profile domain-containing protein</fullName>
    </recommendedName>
</protein>
<dbReference type="Pfam" id="PF07690">
    <property type="entry name" value="MFS_1"/>
    <property type="match status" value="2"/>
</dbReference>
<reference evidence="8" key="1">
    <citation type="submission" date="2021-05" db="EMBL/GenBank/DDBJ databases">
        <title>The genome of the haptophyte Pavlova lutheri (Diacronema luteri, Pavlovales) - a model for lipid biosynthesis in eukaryotic algae.</title>
        <authorList>
            <person name="Hulatt C.J."/>
            <person name="Posewitz M.C."/>
        </authorList>
    </citation>
    <scope>NUCLEOTIDE SEQUENCE</scope>
    <source>
        <strain evidence="8">NIVA-4/92</strain>
    </source>
</reference>
<dbReference type="SUPFAM" id="SSF103473">
    <property type="entry name" value="MFS general substrate transporter"/>
    <property type="match status" value="1"/>
</dbReference>
<proteinExistence type="predicted"/>
<feature type="transmembrane region" description="Helical" evidence="7">
    <location>
        <begin position="359"/>
        <end position="383"/>
    </location>
</feature>
<feature type="region of interest" description="Disordered" evidence="6">
    <location>
        <begin position="252"/>
        <end position="281"/>
    </location>
</feature>
<dbReference type="GO" id="GO:0022857">
    <property type="term" value="F:transmembrane transporter activity"/>
    <property type="evidence" value="ECO:0007669"/>
    <property type="project" value="InterPro"/>
</dbReference>
<evidence type="ECO:0000256" key="4">
    <source>
        <dbReference type="ARBA" id="ARBA00022989"/>
    </source>
</evidence>
<dbReference type="InterPro" id="IPR050930">
    <property type="entry name" value="MFS_Vesicular_Transporter"/>
</dbReference>
<gene>
    <name evidence="8" type="ORF">KFE25_012388</name>
</gene>
<accession>A0A8J5XT98</accession>
<feature type="transmembrane region" description="Helical" evidence="7">
    <location>
        <begin position="482"/>
        <end position="502"/>
    </location>
</feature>
<evidence type="ECO:0000256" key="3">
    <source>
        <dbReference type="ARBA" id="ARBA00022692"/>
    </source>
</evidence>
<evidence type="ECO:0000256" key="2">
    <source>
        <dbReference type="ARBA" id="ARBA00022448"/>
    </source>
</evidence>
<feature type="transmembrane region" description="Helical" evidence="7">
    <location>
        <begin position="508"/>
        <end position="529"/>
    </location>
</feature>
<dbReference type="PANTHER" id="PTHR23506">
    <property type="entry name" value="GH10249P"/>
    <property type="match status" value="1"/>
</dbReference>
<dbReference type="GO" id="GO:0016020">
    <property type="term" value="C:membrane"/>
    <property type="evidence" value="ECO:0007669"/>
    <property type="project" value="UniProtKB-SubCell"/>
</dbReference>
<feature type="transmembrane region" description="Helical" evidence="7">
    <location>
        <begin position="158"/>
        <end position="178"/>
    </location>
</feature>
<feature type="transmembrane region" description="Helical" evidence="7">
    <location>
        <begin position="404"/>
        <end position="428"/>
    </location>
</feature>
<comment type="caution">
    <text evidence="8">The sequence shown here is derived from an EMBL/GenBank/DDBJ whole genome shotgun (WGS) entry which is preliminary data.</text>
</comment>
<evidence type="ECO:0000256" key="6">
    <source>
        <dbReference type="SAM" id="MobiDB-lite"/>
    </source>
</evidence>
<keyword evidence="4 7" id="KW-1133">Transmembrane helix</keyword>
<evidence type="ECO:0000313" key="8">
    <source>
        <dbReference type="EMBL" id="KAG8465025.1"/>
    </source>
</evidence>
<dbReference type="EMBL" id="JAGTXO010000011">
    <property type="protein sequence ID" value="KAG8465025.1"/>
    <property type="molecule type" value="Genomic_DNA"/>
</dbReference>
<sequence>MPPTARAPTTRAQLVLVALMCAVSFGVLSLIGLAVPLLPRMVEDLHPTFASHELIVSALMSAFPAAMLVCSPLVNALAARVGRYHLLRAGLILAALATLCFAFAPRLARGHAAPTIALLFASRVAQGAGACAANQAMFAIIVAAFDENLGAVMGLNEVAIGASSSLSPVIGTALFAAAGGGARAIVLPLACAAALLAATVPFAVYAEATSARDKAAIAAAEPLLARMRLAVSASAVGGGSVDDGGGCEAFEPPSLVPRSLSSPQPKVPRSASGTAPPKLPRSVSAACAPLAPPIPRSRSSTATLPFFPSDDGGAIATLTPRLLFAATGVCLAMALFGVANGIIVLHLHAIGLSDGGCGLTYGIFSASYSLAAPAAGVASDRWAGIFPPPRCAHEQSNVQRYQDVMSLGLIVSGVAALGLAAASALVPPSAGVRARWACELAALALMGAGQAAALIPSLAAVKAGAPDVTDERVERQTDNIVTLYNVAMQAGLAAGPLLGAALESAGGFPSAMGATGVACVAYGACGVCMRVVSRLSPESTVADAGSAAVGAAGDSPRAMLFRLQRRASVFGVGALEYAGNGLEVGGGRSRWRRVRSRMAVVSRMRTISRESSSARLARGRASGASAYGRRIAEL</sequence>
<keyword evidence="2" id="KW-0813">Transport</keyword>
<feature type="transmembrane region" description="Helical" evidence="7">
    <location>
        <begin position="124"/>
        <end position="146"/>
    </location>
</feature>
<keyword evidence="9" id="KW-1185">Reference proteome</keyword>
<feature type="transmembrane region" description="Helical" evidence="7">
    <location>
        <begin position="322"/>
        <end position="347"/>
    </location>
</feature>
<dbReference type="Proteomes" id="UP000751190">
    <property type="component" value="Unassembled WGS sequence"/>
</dbReference>